<dbReference type="AlphaFoldDB" id="A0AAP0C772"/>
<keyword evidence="4" id="KW-1185">Reference proteome</keyword>
<feature type="chain" id="PRO_5042956608" evidence="2">
    <location>
        <begin position="17"/>
        <end position="334"/>
    </location>
</feature>
<feature type="signal peptide" evidence="2">
    <location>
        <begin position="1"/>
        <end position="16"/>
    </location>
</feature>
<evidence type="ECO:0000313" key="3">
    <source>
        <dbReference type="EMBL" id="KAK9048632.1"/>
    </source>
</evidence>
<feature type="compositionally biased region" description="Basic and acidic residues" evidence="1">
    <location>
        <begin position="199"/>
        <end position="228"/>
    </location>
</feature>
<gene>
    <name evidence="3" type="ORF">SSX86_032402</name>
</gene>
<comment type="caution">
    <text evidence="3">The sequence shown here is derived from an EMBL/GenBank/DDBJ whole genome shotgun (WGS) entry which is preliminary data.</text>
</comment>
<organism evidence="3 4">
    <name type="scientific">Deinandra increscens subsp. villosa</name>
    <dbReference type="NCBI Taxonomy" id="3103831"/>
    <lineage>
        <taxon>Eukaryota</taxon>
        <taxon>Viridiplantae</taxon>
        <taxon>Streptophyta</taxon>
        <taxon>Embryophyta</taxon>
        <taxon>Tracheophyta</taxon>
        <taxon>Spermatophyta</taxon>
        <taxon>Magnoliopsida</taxon>
        <taxon>eudicotyledons</taxon>
        <taxon>Gunneridae</taxon>
        <taxon>Pentapetalae</taxon>
        <taxon>asterids</taxon>
        <taxon>campanulids</taxon>
        <taxon>Asterales</taxon>
        <taxon>Asteraceae</taxon>
        <taxon>Asteroideae</taxon>
        <taxon>Heliantheae alliance</taxon>
        <taxon>Madieae</taxon>
        <taxon>Madiinae</taxon>
        <taxon>Deinandra</taxon>
    </lineage>
</organism>
<evidence type="ECO:0000256" key="2">
    <source>
        <dbReference type="SAM" id="SignalP"/>
    </source>
</evidence>
<keyword evidence="2" id="KW-0732">Signal</keyword>
<feature type="region of interest" description="Disordered" evidence="1">
    <location>
        <begin position="199"/>
        <end position="232"/>
    </location>
</feature>
<protein>
    <submittedName>
        <fullName evidence="3">Uncharacterized protein</fullName>
    </submittedName>
</protein>
<evidence type="ECO:0000313" key="4">
    <source>
        <dbReference type="Proteomes" id="UP001408789"/>
    </source>
</evidence>
<sequence length="334" mass="36027">MFSLLHLCVDVVVALGEISYSGQTNILEPNAEPFATRHQCYRPNVMQKECWVVMRCKGSTSTIFFKAHGDSDAKIFEIDPSFSEICRGAFDPSYTFPSLWQITFVFTALGFSSKEFPLSSGDPAVFDDIAGSIGTVCNPSEACLDDLDLSGDIVGIVTDNTTPIVTKRTVVWGGKRFVCSAVEVHEEWRPDFLEIRSDRVGSSEKHGGSESLGSERSEKAESRLHGEGDCMQGDDVYEEGEIRLDPGDDNHHVLSPGLGEGGVHTQVGGQSVGRAEGEIGLLSGDGGSCGVGPRKEKRDRPKSLSPTFLCGFWVKISPWASVKIIGILVGCGGL</sequence>
<dbReference type="EMBL" id="JBCNJP010011055">
    <property type="protein sequence ID" value="KAK9048632.1"/>
    <property type="molecule type" value="Genomic_DNA"/>
</dbReference>
<name>A0AAP0C772_9ASTR</name>
<reference evidence="3 4" key="1">
    <citation type="submission" date="2024-04" db="EMBL/GenBank/DDBJ databases">
        <title>The reference genome of an endangered Asteraceae, Deinandra increscens subsp. villosa, native to the Central Coast of California.</title>
        <authorList>
            <person name="Guilliams M."/>
            <person name="Hasenstab-Lehman K."/>
            <person name="Meyer R."/>
            <person name="Mcevoy S."/>
        </authorList>
    </citation>
    <scope>NUCLEOTIDE SEQUENCE [LARGE SCALE GENOMIC DNA]</scope>
    <source>
        <tissue evidence="3">Leaf</tissue>
    </source>
</reference>
<dbReference type="Proteomes" id="UP001408789">
    <property type="component" value="Unassembled WGS sequence"/>
</dbReference>
<evidence type="ECO:0000256" key="1">
    <source>
        <dbReference type="SAM" id="MobiDB-lite"/>
    </source>
</evidence>
<accession>A0AAP0C772</accession>
<proteinExistence type="predicted"/>